<keyword evidence="5" id="KW-0677">Repeat</keyword>
<gene>
    <name evidence="18" type="primary">LOC101498370</name>
</gene>
<dbReference type="SUPFAM" id="SSF57850">
    <property type="entry name" value="RING/U-box"/>
    <property type="match status" value="1"/>
</dbReference>
<evidence type="ECO:0000256" key="8">
    <source>
        <dbReference type="ARBA" id="ARBA00022833"/>
    </source>
</evidence>
<evidence type="ECO:0000256" key="3">
    <source>
        <dbReference type="ARBA" id="ARBA00022454"/>
    </source>
</evidence>
<keyword evidence="3" id="KW-0158">Chromosome</keyword>
<evidence type="ECO:0000256" key="1">
    <source>
        <dbReference type="ARBA" id="ARBA00004123"/>
    </source>
</evidence>
<dbReference type="InterPro" id="IPR036420">
    <property type="entry name" value="BRCT_dom_sf"/>
</dbReference>
<evidence type="ECO:0000259" key="14">
    <source>
        <dbReference type="PROSITE" id="PS50089"/>
    </source>
</evidence>
<sequence length="696" mass="76584">MEDSGKSTTTSTSKTSKLLNPWMLHFQKLALELKCPLCLSLFKQPVLLPCNHLFCSSCLVDCTTTGSECALCNTKYAQIDIRHVPFVENVVSIYKSLDANFCANLFQQRSSDDLRVLERCQNFPNSTCSNKMADEVMQNSCISHEVGVSKNDKTNITMHGRGAIDGIVGKPNSMGCSQTEIGGRVEMDVNQVTASAPDSPPFCDTKGSHNDCSDQDIEQPFNLGRLENSSLKRTSTGKSNLNERMAQFRSESSASENEGLMRDLKRQKILTNGDGVIQHCTTHHNKLVDSHCDSLKIEKDLGALKPSNAPNGLYPCTSICLFCQSSVISEATGPMLHYAYGISVTGDAAMQPNVIHVHRVCIDWAPQVYFVGETVKNLKAEVARGAKLKCTKCGLKGAALGCYVKSCRRTYHVTCAMDISTCRWDHVDFLLLCPVHSNVKFPNEKSRHNKQAIQKHPVSSHLPFQQSNQLGALQDDDKKMVFCGSALSNEEKVLLINFASKVGATVTKFWTSDVTHVIAATDANGACTRTLKVLMAILNGQWILKMDWIRACMEVTGLVDEVLYEIDLDNQGCNGGPKAGRLRALANEPKLFSGLKFYFSGDYDLSYKEDLEDLVEAGGGAVLRSKDELEVRRDANLLVVYNLDPPQGCKLGEEVSILWQRLNGAEDLAANTRGQVIGHTWILESIAACKLQPFVS</sequence>
<dbReference type="Proteomes" id="UP000087171">
    <property type="component" value="Chromosome Ca3"/>
</dbReference>
<keyword evidence="4" id="KW-0479">Metal-binding</keyword>
<dbReference type="KEGG" id="cam:101498370"/>
<dbReference type="PANTHER" id="PTHR13763">
    <property type="entry name" value="BREAST CANCER TYPE 1 SUSCEPTIBILITY PROTEIN BRCA1"/>
    <property type="match status" value="1"/>
</dbReference>
<keyword evidence="7 13" id="KW-0863">Zinc-finger</keyword>
<dbReference type="GO" id="GO:0004842">
    <property type="term" value="F:ubiquitin-protein transferase activity"/>
    <property type="evidence" value="ECO:0007669"/>
    <property type="project" value="TreeGrafter"/>
</dbReference>
<proteinExistence type="predicted"/>
<dbReference type="Pfam" id="PF13771">
    <property type="entry name" value="zf-HC5HC2H"/>
    <property type="match status" value="1"/>
</dbReference>
<feature type="domain" description="BRCT" evidence="15">
    <location>
        <begin position="477"/>
        <end position="566"/>
    </location>
</feature>
<dbReference type="InterPro" id="IPR017907">
    <property type="entry name" value="Znf_RING_CS"/>
</dbReference>
<dbReference type="Gene3D" id="3.30.40.10">
    <property type="entry name" value="Zinc/RING finger domain, C3HC4 (zinc finger)"/>
    <property type="match status" value="2"/>
</dbReference>
<dbReference type="GO" id="GO:0008270">
    <property type="term" value="F:zinc ion binding"/>
    <property type="evidence" value="ECO:0007669"/>
    <property type="project" value="UniProtKB-KW"/>
</dbReference>
<dbReference type="eggNOG" id="KOG4362">
    <property type="taxonomic scope" value="Eukaryota"/>
</dbReference>
<dbReference type="GO" id="GO:0005634">
    <property type="term" value="C:nucleus"/>
    <property type="evidence" value="ECO:0007669"/>
    <property type="project" value="UniProtKB-SubCell"/>
</dbReference>
<evidence type="ECO:0000256" key="5">
    <source>
        <dbReference type="ARBA" id="ARBA00022737"/>
    </source>
</evidence>
<dbReference type="InterPro" id="IPR013083">
    <property type="entry name" value="Znf_RING/FYVE/PHD"/>
</dbReference>
<evidence type="ECO:0000313" key="18">
    <source>
        <dbReference type="RefSeq" id="XP_004493812.1"/>
    </source>
</evidence>
<evidence type="ECO:0000256" key="10">
    <source>
        <dbReference type="ARBA" id="ARBA00023242"/>
    </source>
</evidence>
<dbReference type="GO" id="GO:0005694">
    <property type="term" value="C:chromosome"/>
    <property type="evidence" value="ECO:0007669"/>
    <property type="project" value="UniProtKB-SubCell"/>
</dbReference>
<dbReference type="FunFam" id="3.40.50.10190:FF:000006">
    <property type="entry name" value="Breast cancer type 1 susceptibility protein homolog"/>
    <property type="match status" value="1"/>
</dbReference>
<dbReference type="PaxDb" id="3827-XP_004493812.1"/>
<dbReference type="Pfam" id="PF00097">
    <property type="entry name" value="zf-C3HC4"/>
    <property type="match status" value="1"/>
</dbReference>
<evidence type="ECO:0000256" key="12">
    <source>
        <dbReference type="ARBA" id="ARBA00031556"/>
    </source>
</evidence>
<dbReference type="GeneID" id="101498370"/>
<protein>
    <recommendedName>
        <fullName evidence="12">RING-type E3 ubiquitin transferase BRCA1</fullName>
    </recommendedName>
</protein>
<dbReference type="Pfam" id="PF00533">
    <property type="entry name" value="BRCT"/>
    <property type="match status" value="1"/>
</dbReference>
<dbReference type="SMART" id="SM00292">
    <property type="entry name" value="BRCT"/>
    <property type="match status" value="2"/>
</dbReference>
<evidence type="ECO:0000256" key="13">
    <source>
        <dbReference type="PROSITE-ProRule" id="PRU00175"/>
    </source>
</evidence>
<dbReference type="PROSITE" id="PS51805">
    <property type="entry name" value="EPHD"/>
    <property type="match status" value="1"/>
</dbReference>
<keyword evidence="10" id="KW-0539">Nucleus</keyword>
<keyword evidence="11" id="KW-0131">Cell cycle</keyword>
<dbReference type="FunFam" id="3.30.40.10:FF:000352">
    <property type="entry name" value="Breast cancer associated RING 1"/>
    <property type="match status" value="1"/>
</dbReference>
<evidence type="ECO:0000259" key="16">
    <source>
        <dbReference type="PROSITE" id="PS51805"/>
    </source>
</evidence>
<dbReference type="AlphaFoldDB" id="A0A1S2XSF1"/>
<dbReference type="PANTHER" id="PTHR13763:SF9">
    <property type="entry name" value="BRCA1-ASSOCIATED RING DOMAIN PROTEIN 1"/>
    <property type="match status" value="1"/>
</dbReference>
<evidence type="ECO:0000256" key="7">
    <source>
        <dbReference type="ARBA" id="ARBA00022771"/>
    </source>
</evidence>
<dbReference type="RefSeq" id="XP_004493812.1">
    <property type="nucleotide sequence ID" value="XM_004493755.3"/>
</dbReference>
<keyword evidence="6" id="KW-0227">DNA damage</keyword>
<dbReference type="SMART" id="SM00184">
    <property type="entry name" value="RING"/>
    <property type="match status" value="1"/>
</dbReference>
<keyword evidence="9" id="KW-0234">DNA repair</keyword>
<evidence type="ECO:0000313" key="17">
    <source>
        <dbReference type="Proteomes" id="UP000087171"/>
    </source>
</evidence>
<comment type="subcellular location">
    <subcellularLocation>
        <location evidence="2">Chromosome</location>
    </subcellularLocation>
    <subcellularLocation>
        <location evidence="1">Nucleus</location>
    </subcellularLocation>
</comment>
<dbReference type="GO" id="GO:0045944">
    <property type="term" value="P:positive regulation of transcription by RNA polymerase II"/>
    <property type="evidence" value="ECO:0007669"/>
    <property type="project" value="TreeGrafter"/>
</dbReference>
<dbReference type="InterPro" id="IPR034732">
    <property type="entry name" value="EPHD"/>
</dbReference>
<evidence type="ECO:0000259" key="15">
    <source>
        <dbReference type="PROSITE" id="PS50172"/>
    </source>
</evidence>
<dbReference type="InterPro" id="IPR018957">
    <property type="entry name" value="Znf_C3HC4_RING-type"/>
</dbReference>
<keyword evidence="8" id="KW-0862">Zinc</keyword>
<dbReference type="FunFam" id="3.30.40.10:FF:000310">
    <property type="entry name" value="Breast cancer associated RING 1"/>
    <property type="match status" value="1"/>
</dbReference>
<dbReference type="InterPro" id="IPR001357">
    <property type="entry name" value="BRCT_dom"/>
</dbReference>
<reference evidence="18" key="2">
    <citation type="submission" date="2025-08" db="UniProtKB">
        <authorList>
            <consortium name="RefSeq"/>
        </authorList>
    </citation>
    <scope>IDENTIFICATION</scope>
    <source>
        <tissue evidence="18">Etiolated seedlings</tissue>
    </source>
</reference>
<dbReference type="CDD" id="cd17734">
    <property type="entry name" value="BRCT_Bard1_rpt1"/>
    <property type="match status" value="1"/>
</dbReference>
<evidence type="ECO:0000256" key="9">
    <source>
        <dbReference type="ARBA" id="ARBA00023204"/>
    </source>
</evidence>
<evidence type="ECO:0000256" key="6">
    <source>
        <dbReference type="ARBA" id="ARBA00022763"/>
    </source>
</evidence>
<evidence type="ECO:0000256" key="4">
    <source>
        <dbReference type="ARBA" id="ARBA00022723"/>
    </source>
</evidence>
<organism evidence="17 18">
    <name type="scientific">Cicer arietinum</name>
    <name type="common">Chickpea</name>
    <name type="synonym">Garbanzo</name>
    <dbReference type="NCBI Taxonomy" id="3827"/>
    <lineage>
        <taxon>Eukaryota</taxon>
        <taxon>Viridiplantae</taxon>
        <taxon>Streptophyta</taxon>
        <taxon>Embryophyta</taxon>
        <taxon>Tracheophyta</taxon>
        <taxon>Spermatophyta</taxon>
        <taxon>Magnoliopsida</taxon>
        <taxon>eudicotyledons</taxon>
        <taxon>Gunneridae</taxon>
        <taxon>Pentapetalae</taxon>
        <taxon>rosids</taxon>
        <taxon>fabids</taxon>
        <taxon>Fabales</taxon>
        <taxon>Fabaceae</taxon>
        <taxon>Papilionoideae</taxon>
        <taxon>50 kb inversion clade</taxon>
        <taxon>NPAAA clade</taxon>
        <taxon>Hologalegina</taxon>
        <taxon>IRL clade</taxon>
        <taxon>Cicereae</taxon>
        <taxon>Cicer</taxon>
    </lineage>
</organism>
<dbReference type="CDD" id="cd15571">
    <property type="entry name" value="ePHD"/>
    <property type="match status" value="1"/>
</dbReference>
<dbReference type="GO" id="GO:0000724">
    <property type="term" value="P:double-strand break repair via homologous recombination"/>
    <property type="evidence" value="ECO:0007669"/>
    <property type="project" value="TreeGrafter"/>
</dbReference>
<keyword evidence="17" id="KW-1185">Reference proteome</keyword>
<feature type="domain" description="PHD-type" evidence="16">
    <location>
        <begin position="317"/>
        <end position="437"/>
    </location>
</feature>
<dbReference type="STRING" id="3827.A0A1S2XSF1"/>
<dbReference type="PROSITE" id="PS50172">
    <property type="entry name" value="BRCT"/>
    <property type="match status" value="2"/>
</dbReference>
<reference evidence="17" key="1">
    <citation type="journal article" date="2013" name="Nat. Biotechnol.">
        <title>Draft genome sequence of chickpea (Cicer arietinum) provides a resource for trait improvement.</title>
        <authorList>
            <person name="Varshney R.K."/>
            <person name="Song C."/>
            <person name="Saxena R.K."/>
            <person name="Azam S."/>
            <person name="Yu S."/>
            <person name="Sharpe A.G."/>
            <person name="Cannon S."/>
            <person name="Baek J."/>
            <person name="Rosen B.D."/>
            <person name="Tar'an B."/>
            <person name="Millan T."/>
            <person name="Zhang X."/>
            <person name="Ramsay L.D."/>
            <person name="Iwata A."/>
            <person name="Wang Y."/>
            <person name="Nelson W."/>
            <person name="Farmer A.D."/>
            <person name="Gaur P.M."/>
            <person name="Soderlund C."/>
            <person name="Penmetsa R.V."/>
            <person name="Xu C."/>
            <person name="Bharti A.K."/>
            <person name="He W."/>
            <person name="Winter P."/>
            <person name="Zhao S."/>
            <person name="Hane J.K."/>
            <person name="Carrasquilla-Garcia N."/>
            <person name="Condie J.A."/>
            <person name="Upadhyaya H.D."/>
            <person name="Luo M.C."/>
            <person name="Thudi M."/>
            <person name="Gowda C.L."/>
            <person name="Singh N.P."/>
            <person name="Lichtenzveig J."/>
            <person name="Gali K.K."/>
            <person name="Rubio J."/>
            <person name="Nadarajan N."/>
            <person name="Dolezel J."/>
            <person name="Bansal K.C."/>
            <person name="Xu X."/>
            <person name="Edwards D."/>
            <person name="Zhang G."/>
            <person name="Kahl G."/>
            <person name="Gil J."/>
            <person name="Singh K.B."/>
            <person name="Datta S.K."/>
            <person name="Jackson S.A."/>
            <person name="Wang J."/>
            <person name="Cook D.R."/>
        </authorList>
    </citation>
    <scope>NUCLEOTIDE SEQUENCE [LARGE SCALE GENOMIC DNA]</scope>
    <source>
        <strain evidence="17">cv. CDC Frontier</strain>
    </source>
</reference>
<dbReference type="PROSITE" id="PS00518">
    <property type="entry name" value="ZF_RING_1"/>
    <property type="match status" value="1"/>
</dbReference>
<evidence type="ECO:0000256" key="11">
    <source>
        <dbReference type="ARBA" id="ARBA00023306"/>
    </source>
</evidence>
<feature type="domain" description="BRCT" evidence="15">
    <location>
        <begin position="587"/>
        <end position="696"/>
    </location>
</feature>
<dbReference type="InterPro" id="IPR001841">
    <property type="entry name" value="Znf_RING"/>
</dbReference>
<dbReference type="PROSITE" id="PS50089">
    <property type="entry name" value="ZF_RING_2"/>
    <property type="match status" value="1"/>
</dbReference>
<evidence type="ECO:0000256" key="2">
    <source>
        <dbReference type="ARBA" id="ARBA00004286"/>
    </source>
</evidence>
<name>A0A1S2XSF1_CICAR</name>
<dbReference type="SUPFAM" id="SSF52113">
    <property type="entry name" value="BRCT domain"/>
    <property type="match status" value="2"/>
</dbReference>
<dbReference type="Gene3D" id="3.40.50.10190">
    <property type="entry name" value="BRCT domain"/>
    <property type="match status" value="2"/>
</dbReference>
<accession>A0A1S2XSF1</accession>
<dbReference type="OrthoDB" id="2384350at2759"/>
<dbReference type="InterPro" id="IPR031099">
    <property type="entry name" value="BRCA1-associated"/>
</dbReference>
<feature type="domain" description="RING-type" evidence="14">
    <location>
        <begin position="35"/>
        <end position="73"/>
    </location>
</feature>